<dbReference type="Pfam" id="PF04082">
    <property type="entry name" value="Fungal_trans"/>
    <property type="match status" value="1"/>
</dbReference>
<keyword evidence="3" id="KW-0539">Nucleus</keyword>
<evidence type="ECO:0000256" key="2">
    <source>
        <dbReference type="ARBA" id="ARBA00022723"/>
    </source>
</evidence>
<sequence>MASHSAPHAQMSAAPGPYPPHHNHNPGESMPNLSGPPVDNRQYQFAPTSSEPQNMMHDQFFSGTEGSMTGPGISPISAATLSAQKRAYRQRRKDPSCDACRERKVKCDATDASSCSECSSRGVKCQFTKETNRRMSSIKQVQDLEKQLTQAKQQVAELRSMLQESGVTDLERASNVPALRVPESNSRERQTGLPAVKGLSETTKNIRNYARGIFKPPAPYRQSGPQPLYTNADQPLPPKHVVSRLLSHYHGSVHVYAPMIHWPSFIQEYETVYRVGSFQQSTQIWVALFHAVLACGTLMNPQPNTSAKEGEGAAYMDMSMRCLNTWSDEMDMDSARTSLLISIYFVEVNLRSAGWIWLGAAVRIAQDIGLYSDRNPYPPFDAEMRRRVWWSIYNWDRVLSLEIGRPLHIDDDDCDVGEPTPVDDDAIRPTGIVIPAQGFTAPNGLVAVVPVVRITAQLKRTLKSRTIAAATLATYDDHFRSIMSTYPDPFPINSQAYLDPRLLTAACALQTSRFFLYRHNLSTACRPQDRIDALDRCVSVAQDTASYVERSMQTAQSGSGYLSPSHMANWAARFRTMAPAFFCNHLSRCTLVLCLRMDLSTALILIQASAAAGDMRKSNIACGRYLAFFLEKLIGRLRRGATTQSLETDEEMLAYASGDMQGCIEEAWVWAGSEAGANLNQASSHENRDSGSAINAHQDAGSAGSLSEREMQEWEGWEAIQRTLQALLQEHQARQGQAQIQAQAQAQPQPPVSSTNTMPPPPSTAANHTHYTQSPPYPHPALQSTNSTGSSGTTSASSGHRGTTATTPSTGNVNPNGGSSRISIKDIM</sequence>
<gene>
    <name evidence="7" type="ORF">LTR62_004911</name>
</gene>
<dbReference type="SUPFAM" id="SSF57701">
    <property type="entry name" value="Zn2/Cys6 DNA-binding domain"/>
    <property type="match status" value="1"/>
</dbReference>
<comment type="caution">
    <text evidence="7">The sequence shown here is derived from an EMBL/GenBank/DDBJ whole genome shotgun (WGS) entry which is preliminary data.</text>
</comment>
<dbReference type="InterPro" id="IPR050613">
    <property type="entry name" value="Sec_Metabolite_Reg"/>
</dbReference>
<dbReference type="AlphaFoldDB" id="A0AAN7TFF2"/>
<evidence type="ECO:0000256" key="1">
    <source>
        <dbReference type="ARBA" id="ARBA00004123"/>
    </source>
</evidence>
<feature type="compositionally biased region" description="Polar residues" evidence="5">
    <location>
        <begin position="681"/>
        <end position="695"/>
    </location>
</feature>
<dbReference type="Pfam" id="PF00172">
    <property type="entry name" value="Zn_clus"/>
    <property type="match status" value="1"/>
</dbReference>
<feature type="region of interest" description="Disordered" evidence="5">
    <location>
        <begin position="681"/>
        <end position="712"/>
    </location>
</feature>
<feature type="region of interest" description="Disordered" evidence="5">
    <location>
        <begin position="735"/>
        <end position="828"/>
    </location>
</feature>
<dbReference type="CDD" id="cd12148">
    <property type="entry name" value="fungal_TF_MHR"/>
    <property type="match status" value="1"/>
</dbReference>
<dbReference type="InterPro" id="IPR001138">
    <property type="entry name" value="Zn2Cys6_DnaBD"/>
</dbReference>
<dbReference type="GO" id="GO:0000981">
    <property type="term" value="F:DNA-binding transcription factor activity, RNA polymerase II-specific"/>
    <property type="evidence" value="ECO:0007669"/>
    <property type="project" value="InterPro"/>
</dbReference>
<dbReference type="Gene3D" id="4.10.240.10">
    <property type="entry name" value="Zn(2)-C6 fungal-type DNA-binding domain"/>
    <property type="match status" value="1"/>
</dbReference>
<reference evidence="7" key="1">
    <citation type="submission" date="2023-08" db="EMBL/GenBank/DDBJ databases">
        <title>Black Yeasts Isolated from many extreme environments.</title>
        <authorList>
            <person name="Coleine C."/>
            <person name="Stajich J.E."/>
            <person name="Selbmann L."/>
        </authorList>
    </citation>
    <scope>NUCLEOTIDE SEQUENCE</scope>
    <source>
        <strain evidence="7">CCFEE 5401</strain>
    </source>
</reference>
<dbReference type="EMBL" id="JAVRRL010000039">
    <property type="protein sequence ID" value="KAK5111459.1"/>
    <property type="molecule type" value="Genomic_DNA"/>
</dbReference>
<feature type="compositionally biased region" description="Low complexity" evidence="5">
    <location>
        <begin position="735"/>
        <end position="757"/>
    </location>
</feature>
<keyword evidence="4" id="KW-0175">Coiled coil</keyword>
<keyword evidence="2" id="KW-0479">Metal-binding</keyword>
<evidence type="ECO:0000313" key="8">
    <source>
        <dbReference type="Proteomes" id="UP001310890"/>
    </source>
</evidence>
<dbReference type="PROSITE" id="PS50048">
    <property type="entry name" value="ZN2_CY6_FUNGAL_2"/>
    <property type="match status" value="1"/>
</dbReference>
<dbReference type="PANTHER" id="PTHR31001:SF87">
    <property type="entry name" value="COL-21"/>
    <property type="match status" value="1"/>
</dbReference>
<dbReference type="InterPro" id="IPR036864">
    <property type="entry name" value="Zn2-C6_fun-type_DNA-bd_sf"/>
</dbReference>
<dbReference type="GO" id="GO:0006351">
    <property type="term" value="P:DNA-templated transcription"/>
    <property type="evidence" value="ECO:0007669"/>
    <property type="project" value="InterPro"/>
</dbReference>
<evidence type="ECO:0000256" key="5">
    <source>
        <dbReference type="SAM" id="MobiDB-lite"/>
    </source>
</evidence>
<evidence type="ECO:0000256" key="4">
    <source>
        <dbReference type="SAM" id="Coils"/>
    </source>
</evidence>
<dbReference type="SMART" id="SM00066">
    <property type="entry name" value="GAL4"/>
    <property type="match status" value="1"/>
</dbReference>
<feature type="coiled-coil region" evidence="4">
    <location>
        <begin position="134"/>
        <end position="161"/>
    </location>
</feature>
<comment type="subcellular location">
    <subcellularLocation>
        <location evidence="1">Nucleus</location>
    </subcellularLocation>
</comment>
<dbReference type="GO" id="GO:0005634">
    <property type="term" value="C:nucleus"/>
    <property type="evidence" value="ECO:0007669"/>
    <property type="project" value="UniProtKB-SubCell"/>
</dbReference>
<dbReference type="GO" id="GO:0008270">
    <property type="term" value="F:zinc ion binding"/>
    <property type="evidence" value="ECO:0007669"/>
    <property type="project" value="InterPro"/>
</dbReference>
<dbReference type="InterPro" id="IPR007219">
    <property type="entry name" value="XnlR_reg_dom"/>
</dbReference>
<feature type="region of interest" description="Disordered" evidence="5">
    <location>
        <begin position="1"/>
        <end position="76"/>
    </location>
</feature>
<evidence type="ECO:0000256" key="3">
    <source>
        <dbReference type="ARBA" id="ARBA00023242"/>
    </source>
</evidence>
<feature type="compositionally biased region" description="Polar residues" evidence="5">
    <location>
        <begin position="765"/>
        <end position="774"/>
    </location>
</feature>
<organism evidence="7 8">
    <name type="scientific">Meristemomyces frigidus</name>
    <dbReference type="NCBI Taxonomy" id="1508187"/>
    <lineage>
        <taxon>Eukaryota</taxon>
        <taxon>Fungi</taxon>
        <taxon>Dikarya</taxon>
        <taxon>Ascomycota</taxon>
        <taxon>Pezizomycotina</taxon>
        <taxon>Dothideomycetes</taxon>
        <taxon>Dothideomycetidae</taxon>
        <taxon>Mycosphaerellales</taxon>
        <taxon>Teratosphaeriaceae</taxon>
        <taxon>Meristemomyces</taxon>
    </lineage>
</organism>
<dbReference type="PROSITE" id="PS00463">
    <property type="entry name" value="ZN2_CY6_FUNGAL_1"/>
    <property type="match status" value="1"/>
</dbReference>
<evidence type="ECO:0000313" key="7">
    <source>
        <dbReference type="EMBL" id="KAK5111459.1"/>
    </source>
</evidence>
<dbReference type="GO" id="GO:0003677">
    <property type="term" value="F:DNA binding"/>
    <property type="evidence" value="ECO:0007669"/>
    <property type="project" value="InterPro"/>
</dbReference>
<protein>
    <recommendedName>
        <fullName evidence="6">Zn(2)-C6 fungal-type domain-containing protein</fullName>
    </recommendedName>
</protein>
<dbReference type="SMART" id="SM00906">
    <property type="entry name" value="Fungal_trans"/>
    <property type="match status" value="1"/>
</dbReference>
<dbReference type="Proteomes" id="UP001310890">
    <property type="component" value="Unassembled WGS sequence"/>
</dbReference>
<feature type="compositionally biased region" description="Polar residues" evidence="5">
    <location>
        <begin position="41"/>
        <end position="53"/>
    </location>
</feature>
<dbReference type="PANTHER" id="PTHR31001">
    <property type="entry name" value="UNCHARACTERIZED TRANSCRIPTIONAL REGULATORY PROTEIN"/>
    <property type="match status" value="1"/>
</dbReference>
<name>A0AAN7TFF2_9PEZI</name>
<feature type="domain" description="Zn(2)-C6 fungal-type" evidence="6">
    <location>
        <begin position="96"/>
        <end position="127"/>
    </location>
</feature>
<evidence type="ECO:0000259" key="6">
    <source>
        <dbReference type="PROSITE" id="PS50048"/>
    </source>
</evidence>
<proteinExistence type="predicted"/>
<feature type="compositionally biased region" description="Polar residues" evidence="5">
    <location>
        <begin position="808"/>
        <end position="822"/>
    </location>
</feature>
<dbReference type="CDD" id="cd00067">
    <property type="entry name" value="GAL4"/>
    <property type="match status" value="1"/>
</dbReference>
<accession>A0AAN7TFF2</accession>
<feature type="compositionally biased region" description="Low complexity" evidence="5">
    <location>
        <begin position="784"/>
        <end position="807"/>
    </location>
</feature>